<evidence type="ECO:0000256" key="3">
    <source>
        <dbReference type="ARBA" id="ARBA00023110"/>
    </source>
</evidence>
<dbReference type="PANTHER" id="PTHR45625">
    <property type="entry name" value="PEPTIDYL-PROLYL CIS-TRANS ISOMERASE-RELATED"/>
    <property type="match status" value="1"/>
</dbReference>
<dbReference type="STRING" id="760011.Spico_1861"/>
<dbReference type="AlphaFoldDB" id="F4GM83"/>
<evidence type="ECO:0000259" key="9">
    <source>
        <dbReference type="PROSITE" id="PS50072"/>
    </source>
</evidence>
<dbReference type="PANTHER" id="PTHR45625:SF4">
    <property type="entry name" value="PEPTIDYLPROLYL ISOMERASE DOMAIN AND WD REPEAT-CONTAINING PROTEIN 1"/>
    <property type="match status" value="1"/>
</dbReference>
<dbReference type="EC" id="5.2.1.8" evidence="6"/>
<dbReference type="SUPFAM" id="SSF54534">
    <property type="entry name" value="FKBP-like"/>
    <property type="match status" value="1"/>
</dbReference>
<dbReference type="CDD" id="cd00317">
    <property type="entry name" value="cyclophilin"/>
    <property type="match status" value="1"/>
</dbReference>
<dbReference type="OrthoDB" id="9807797at2"/>
<keyword evidence="3 5" id="KW-0697">Rotamase</keyword>
<dbReference type="RefSeq" id="WP_013740452.1">
    <property type="nucleotide sequence ID" value="NC_015436.1"/>
</dbReference>
<dbReference type="GO" id="GO:0003755">
    <property type="term" value="F:peptidyl-prolyl cis-trans isomerase activity"/>
    <property type="evidence" value="ECO:0007669"/>
    <property type="project" value="UniProtKB-UniRule"/>
</dbReference>
<dbReference type="InterPro" id="IPR001179">
    <property type="entry name" value="PPIase_FKBP_dom"/>
</dbReference>
<proteinExistence type="inferred from homology"/>
<dbReference type="FunFam" id="3.10.50.40:FF:000006">
    <property type="entry name" value="Peptidyl-prolyl cis-trans isomerase"/>
    <property type="match status" value="1"/>
</dbReference>
<dbReference type="EMBL" id="CP002659">
    <property type="protein sequence ID" value="AEC03059.1"/>
    <property type="molecule type" value="Genomic_DNA"/>
</dbReference>
<comment type="catalytic activity">
    <reaction evidence="1 5 6">
        <text>[protein]-peptidylproline (omega=180) = [protein]-peptidylproline (omega=0)</text>
        <dbReference type="Rhea" id="RHEA:16237"/>
        <dbReference type="Rhea" id="RHEA-COMP:10747"/>
        <dbReference type="Rhea" id="RHEA-COMP:10748"/>
        <dbReference type="ChEBI" id="CHEBI:83833"/>
        <dbReference type="ChEBI" id="CHEBI:83834"/>
        <dbReference type="EC" id="5.2.1.8"/>
    </reaction>
</comment>
<dbReference type="Pfam" id="PF00160">
    <property type="entry name" value="Pro_isomerase"/>
    <property type="match status" value="1"/>
</dbReference>
<dbReference type="GO" id="GO:0006457">
    <property type="term" value="P:protein folding"/>
    <property type="evidence" value="ECO:0007669"/>
    <property type="project" value="InterPro"/>
</dbReference>
<evidence type="ECO:0000313" key="11">
    <source>
        <dbReference type="Proteomes" id="UP000007939"/>
    </source>
</evidence>
<comment type="similarity">
    <text evidence="6">Belongs to the FKBP-type PPIase family.</text>
</comment>
<evidence type="ECO:0000256" key="2">
    <source>
        <dbReference type="ARBA" id="ARBA00007365"/>
    </source>
</evidence>
<gene>
    <name evidence="10" type="ordered locus">Spico_1861</name>
</gene>
<feature type="domain" description="PPIase FKBP-type" evidence="8">
    <location>
        <begin position="230"/>
        <end position="315"/>
    </location>
</feature>
<protein>
    <recommendedName>
        <fullName evidence="6">Peptidyl-prolyl cis-trans isomerase</fullName>
        <ecNumber evidence="6">5.2.1.8</ecNumber>
    </recommendedName>
</protein>
<dbReference type="Gene3D" id="3.10.50.40">
    <property type="match status" value="1"/>
</dbReference>
<evidence type="ECO:0000259" key="8">
    <source>
        <dbReference type="PROSITE" id="PS50059"/>
    </source>
</evidence>
<dbReference type="InterPro" id="IPR044666">
    <property type="entry name" value="Cyclophilin_A-like"/>
</dbReference>
<dbReference type="PROSITE" id="PS50072">
    <property type="entry name" value="CSA_PPIASE_2"/>
    <property type="match status" value="1"/>
</dbReference>
<dbReference type="Gene3D" id="2.40.100.10">
    <property type="entry name" value="Cyclophilin-like"/>
    <property type="match status" value="1"/>
</dbReference>
<dbReference type="InterPro" id="IPR046357">
    <property type="entry name" value="PPIase_dom_sf"/>
</dbReference>
<evidence type="ECO:0000313" key="10">
    <source>
        <dbReference type="EMBL" id="AEC03059.1"/>
    </source>
</evidence>
<organism evidence="10 11">
    <name type="scientific">Parasphaerochaeta coccoides (strain ATCC BAA-1237 / DSM 17374 / SPN1)</name>
    <name type="common">Sphaerochaeta coccoides</name>
    <dbReference type="NCBI Taxonomy" id="760011"/>
    <lineage>
        <taxon>Bacteria</taxon>
        <taxon>Pseudomonadati</taxon>
        <taxon>Spirochaetota</taxon>
        <taxon>Spirochaetia</taxon>
        <taxon>Spirochaetales</taxon>
        <taxon>Sphaerochaetaceae</taxon>
        <taxon>Parasphaerochaeta</taxon>
    </lineage>
</organism>
<evidence type="ECO:0000256" key="1">
    <source>
        <dbReference type="ARBA" id="ARBA00000971"/>
    </source>
</evidence>
<evidence type="ECO:0000256" key="7">
    <source>
        <dbReference type="SAM" id="Coils"/>
    </source>
</evidence>
<comment type="similarity">
    <text evidence="2">Belongs to the cyclophilin-type PPIase family.</text>
</comment>
<dbReference type="PROSITE" id="PS00170">
    <property type="entry name" value="CSA_PPIASE_1"/>
    <property type="match status" value="1"/>
</dbReference>
<dbReference type="Pfam" id="PF00254">
    <property type="entry name" value="FKBP_C"/>
    <property type="match status" value="1"/>
</dbReference>
<dbReference type="InterPro" id="IPR020892">
    <property type="entry name" value="Cyclophilin-type_PPIase_CS"/>
</dbReference>
<reference evidence="11" key="1">
    <citation type="submission" date="2011-04" db="EMBL/GenBank/DDBJ databases">
        <title>The complete genome of Spirochaeta coccoides DSM 17374.</title>
        <authorList>
            <person name="Lucas S."/>
            <person name="Copeland A."/>
            <person name="Lapidus A."/>
            <person name="Bruce D."/>
            <person name="Goodwin L."/>
            <person name="Pitluck S."/>
            <person name="Peters L."/>
            <person name="Kyrpides N."/>
            <person name="Mavromatis K."/>
            <person name="Pagani I."/>
            <person name="Ivanova N."/>
            <person name="Ovchinnikova G."/>
            <person name="Lu M."/>
            <person name="Detter J.C."/>
            <person name="Tapia R."/>
            <person name="Han C."/>
            <person name="Land M."/>
            <person name="Hauser L."/>
            <person name="Markowitz V."/>
            <person name="Cheng J.-F."/>
            <person name="Hugenholtz P."/>
            <person name="Woyke T."/>
            <person name="Wu D."/>
            <person name="Spring S."/>
            <person name="Schroeder M."/>
            <person name="Brambilla E."/>
            <person name="Klenk H.-P."/>
            <person name="Eisen J.A."/>
        </authorList>
    </citation>
    <scope>NUCLEOTIDE SEQUENCE [LARGE SCALE GENOMIC DNA]</scope>
    <source>
        <strain evidence="11">ATCC BAA-1237 / DSM 17374 / SPN1</strain>
    </source>
</reference>
<dbReference type="KEGG" id="scc:Spico_1861"/>
<dbReference type="PROSITE" id="PS50059">
    <property type="entry name" value="FKBP_PPIASE"/>
    <property type="match status" value="1"/>
</dbReference>
<evidence type="ECO:0000256" key="6">
    <source>
        <dbReference type="RuleBase" id="RU003915"/>
    </source>
</evidence>
<keyword evidence="11" id="KW-1185">Reference proteome</keyword>
<accession>F4GM83</accession>
<dbReference type="Proteomes" id="UP000007939">
    <property type="component" value="Chromosome"/>
</dbReference>
<dbReference type="SUPFAM" id="SSF50891">
    <property type="entry name" value="Cyclophilin-like"/>
    <property type="match status" value="1"/>
</dbReference>
<keyword evidence="7" id="KW-0175">Coiled coil</keyword>
<dbReference type="eggNOG" id="COG0545">
    <property type="taxonomic scope" value="Bacteria"/>
</dbReference>
<dbReference type="eggNOG" id="COG0652">
    <property type="taxonomic scope" value="Bacteria"/>
</dbReference>
<evidence type="ECO:0000256" key="5">
    <source>
        <dbReference type="PROSITE-ProRule" id="PRU00277"/>
    </source>
</evidence>
<evidence type="ECO:0000256" key="4">
    <source>
        <dbReference type="ARBA" id="ARBA00023235"/>
    </source>
</evidence>
<dbReference type="PRINTS" id="PR00153">
    <property type="entry name" value="CSAPPISMRASE"/>
</dbReference>
<name>F4GM83_PARC1</name>
<feature type="coiled-coil region" evidence="7">
    <location>
        <begin position="173"/>
        <end position="201"/>
    </location>
</feature>
<dbReference type="HOGENOM" id="CLU_012062_5_0_12"/>
<sequence length="315" mass="34187">MSNKLADGLYAAIHTTKGDIILSLAYDKVPMTVANFVGLAEGALNLEKKGTPYYDGLVFHRVIPEFMIQGGCPKGTGTGGPGYYFPDEFDDSLLHDGPGTVSMANAGPGTNGSQFFITHVATPRLNGKHSVFGHVVEGQDVVDKIKQGDKINSINILRVGADAENYSVTQEAFSALVEKVARVAEEKKEQERKAVDQELKNRWPDAVKTPSGLRYVIVQEGKGTDSPARGAKVTVHYTGSLLNGKVFDSSTQRGTPAQFKIGEVIEGWNEALLTMHKDEKRTLIIPPELGYGTHGYPGVIPPDSYLVFDVHLISW</sequence>
<dbReference type="InterPro" id="IPR002130">
    <property type="entry name" value="Cyclophilin-type_PPIase_dom"/>
</dbReference>
<reference evidence="10 11" key="2">
    <citation type="journal article" date="2012" name="Stand. Genomic Sci.">
        <title>Complete genome sequence of the termite hindgut bacterium Spirochaeta coccoides type strain (SPN1(T)), reclassification in the genus Sphaerochaeta as Sphaerochaeta coccoides comb. nov. and emendations of the family Spirochaetaceae and the genus Sphaerochaeta.</title>
        <authorList>
            <person name="Abt B."/>
            <person name="Han C."/>
            <person name="Scheuner C."/>
            <person name="Lu M."/>
            <person name="Lapidus A."/>
            <person name="Nolan M."/>
            <person name="Lucas S."/>
            <person name="Hammon N."/>
            <person name="Deshpande S."/>
            <person name="Cheng J.F."/>
            <person name="Tapia R."/>
            <person name="Goodwin L.A."/>
            <person name="Pitluck S."/>
            <person name="Liolios K."/>
            <person name="Pagani I."/>
            <person name="Ivanova N."/>
            <person name="Mavromatis K."/>
            <person name="Mikhailova N."/>
            <person name="Huntemann M."/>
            <person name="Pati A."/>
            <person name="Chen A."/>
            <person name="Palaniappan K."/>
            <person name="Land M."/>
            <person name="Hauser L."/>
            <person name="Brambilla E.M."/>
            <person name="Rohde M."/>
            <person name="Spring S."/>
            <person name="Gronow S."/>
            <person name="Goker M."/>
            <person name="Woyke T."/>
            <person name="Bristow J."/>
            <person name="Eisen J.A."/>
            <person name="Markowitz V."/>
            <person name="Hugenholtz P."/>
            <person name="Kyrpides N.C."/>
            <person name="Klenk H.P."/>
            <person name="Detter J.C."/>
        </authorList>
    </citation>
    <scope>NUCLEOTIDE SEQUENCE [LARGE SCALE GENOMIC DNA]</scope>
    <source>
        <strain evidence="11">ATCC BAA-1237 / DSM 17374 / SPN1</strain>
    </source>
</reference>
<keyword evidence="4 5" id="KW-0413">Isomerase</keyword>
<feature type="domain" description="PPIase cyclophilin-type" evidence="9">
    <location>
        <begin position="18"/>
        <end position="147"/>
    </location>
</feature>
<dbReference type="InterPro" id="IPR029000">
    <property type="entry name" value="Cyclophilin-like_dom_sf"/>
</dbReference>